<comment type="subcellular location">
    <subcellularLocation>
        <location evidence="1">Periplasm</location>
    </subcellularLocation>
</comment>
<proteinExistence type="inferred from homology"/>
<keyword evidence="9" id="KW-0864">Zinc transport</keyword>
<dbReference type="AlphaFoldDB" id="A0AB39HAG3"/>
<evidence type="ECO:0000256" key="8">
    <source>
        <dbReference type="ARBA" id="ARBA00022833"/>
    </source>
</evidence>
<dbReference type="RefSeq" id="WP_306100484.1">
    <property type="nucleotide sequence ID" value="NZ_CP162601.1"/>
</dbReference>
<dbReference type="NCBIfam" id="NF007091">
    <property type="entry name" value="PRK09545.1"/>
    <property type="match status" value="1"/>
</dbReference>
<evidence type="ECO:0000256" key="7">
    <source>
        <dbReference type="ARBA" id="ARBA00022764"/>
    </source>
</evidence>
<dbReference type="GO" id="GO:0046872">
    <property type="term" value="F:metal ion binding"/>
    <property type="evidence" value="ECO:0007669"/>
    <property type="project" value="UniProtKB-KW"/>
</dbReference>
<reference evidence="14" key="1">
    <citation type="submission" date="2024-07" db="EMBL/GenBank/DDBJ databases">
        <title>Genome Analysis of a Potential Novel Vibrio Species Secreting pH- and Thermo-stable Alginate Lyase and its Application in Producing Alginate Oligosaccharides.</title>
        <authorList>
            <person name="Huang H."/>
            <person name="Bao K."/>
        </authorList>
    </citation>
    <scope>NUCLEOTIDE SEQUENCE</scope>
    <source>
        <strain evidence="14">HB236076</strain>
    </source>
</reference>
<evidence type="ECO:0000256" key="1">
    <source>
        <dbReference type="ARBA" id="ARBA00004418"/>
    </source>
</evidence>
<evidence type="ECO:0000256" key="3">
    <source>
        <dbReference type="ARBA" id="ARBA00015915"/>
    </source>
</evidence>
<dbReference type="SUPFAM" id="SSF53807">
    <property type="entry name" value="Helical backbone' metal receptor"/>
    <property type="match status" value="1"/>
</dbReference>
<name>A0AB39HAG3_9VIBR</name>
<protein>
    <recommendedName>
        <fullName evidence="3">High-affinity zinc uptake system protein ZnuA</fullName>
    </recommendedName>
</protein>
<dbReference type="PANTHER" id="PTHR42953">
    <property type="entry name" value="HIGH-AFFINITY ZINC UPTAKE SYSTEM PROTEIN ZNUA-RELATED"/>
    <property type="match status" value="1"/>
</dbReference>
<evidence type="ECO:0000256" key="13">
    <source>
        <dbReference type="SAM" id="SignalP"/>
    </source>
</evidence>
<evidence type="ECO:0000256" key="11">
    <source>
        <dbReference type="ARBA" id="ARBA00023157"/>
    </source>
</evidence>
<dbReference type="GO" id="GO:0042597">
    <property type="term" value="C:periplasmic space"/>
    <property type="evidence" value="ECO:0007669"/>
    <property type="project" value="UniProtKB-SubCell"/>
</dbReference>
<gene>
    <name evidence="14" type="primary">znuA</name>
    <name evidence="14" type="ORF">AB0763_09385</name>
</gene>
<feature type="chain" id="PRO_5044350025" description="High-affinity zinc uptake system protein ZnuA" evidence="13">
    <location>
        <begin position="20"/>
        <end position="291"/>
    </location>
</feature>
<dbReference type="EMBL" id="CP162601">
    <property type="protein sequence ID" value="XDK24427.1"/>
    <property type="molecule type" value="Genomic_DNA"/>
</dbReference>
<evidence type="ECO:0000256" key="6">
    <source>
        <dbReference type="ARBA" id="ARBA00022729"/>
    </source>
</evidence>
<comment type="function">
    <text evidence="12">Part of the ATP-binding cassette (ABC) transport system ZnuABC involved in zinc import. Binds zinc with high affinity and specificity and delivers it to the membrane permease for translocation into the cytoplasm.</text>
</comment>
<comment type="similarity">
    <text evidence="2">Belongs to the bacterial solute-binding protein 9 family.</text>
</comment>
<evidence type="ECO:0000256" key="9">
    <source>
        <dbReference type="ARBA" id="ARBA00022906"/>
    </source>
</evidence>
<keyword evidence="5" id="KW-0479">Metal-binding</keyword>
<organism evidence="14">
    <name type="scientific">Vibrio sp. HB236076</name>
    <dbReference type="NCBI Taxonomy" id="3232307"/>
    <lineage>
        <taxon>Bacteria</taxon>
        <taxon>Pseudomonadati</taxon>
        <taxon>Pseudomonadota</taxon>
        <taxon>Gammaproteobacteria</taxon>
        <taxon>Vibrionales</taxon>
        <taxon>Vibrionaceae</taxon>
        <taxon>Vibrio</taxon>
    </lineage>
</organism>
<sequence length="291" mass="32492">MLRLSLLIVTILSPIFANATTVLTSIKPIQLIATELTLGVTTPELLVPANASPHDYVLKPSDLKKVKNADISIWYGDGLEPFLEPLLEGKSNVITIEQFQHVDWLEFSSDHHDDGHHHHGNINPHFWLGAKVTGQVAKELTRQLVALDPEHKVQYEQNLVKFEQNLVKTDEAIKQQLTPYKDLGYYVFHDAYNYFESVYELNHLGEFTVSPERKPGAKTLIAIRKTLLATPGSCVFSEPQFTPAVVKSVTRGTDAKLGVLDPLGSTIENKPGGYFAFLQSTANSFYDCFSQ</sequence>
<evidence type="ECO:0000256" key="12">
    <source>
        <dbReference type="ARBA" id="ARBA00045516"/>
    </source>
</evidence>
<evidence type="ECO:0000256" key="4">
    <source>
        <dbReference type="ARBA" id="ARBA00022448"/>
    </source>
</evidence>
<evidence type="ECO:0000313" key="14">
    <source>
        <dbReference type="EMBL" id="XDK24427.1"/>
    </source>
</evidence>
<evidence type="ECO:0000256" key="10">
    <source>
        <dbReference type="ARBA" id="ARBA00023065"/>
    </source>
</evidence>
<keyword evidence="8" id="KW-0862">Zinc</keyword>
<dbReference type="GO" id="GO:0006829">
    <property type="term" value="P:zinc ion transport"/>
    <property type="evidence" value="ECO:0007669"/>
    <property type="project" value="UniProtKB-KW"/>
</dbReference>
<keyword evidence="4" id="KW-0813">Transport</keyword>
<keyword evidence="7" id="KW-0574">Periplasm</keyword>
<dbReference type="InterPro" id="IPR006127">
    <property type="entry name" value="ZnuA-like"/>
</dbReference>
<dbReference type="CDD" id="cd01019">
    <property type="entry name" value="ZnuA"/>
    <property type="match status" value="1"/>
</dbReference>
<feature type="signal peptide" evidence="13">
    <location>
        <begin position="1"/>
        <end position="19"/>
    </location>
</feature>
<dbReference type="Gene3D" id="3.40.50.1980">
    <property type="entry name" value="Nitrogenase molybdenum iron protein domain"/>
    <property type="match status" value="2"/>
</dbReference>
<dbReference type="PANTHER" id="PTHR42953:SF3">
    <property type="entry name" value="HIGH-AFFINITY ZINC UPTAKE SYSTEM PROTEIN ZNUA"/>
    <property type="match status" value="1"/>
</dbReference>
<keyword evidence="6 13" id="KW-0732">Signal</keyword>
<accession>A0AB39HAG3</accession>
<keyword evidence="11" id="KW-1015">Disulfide bond</keyword>
<dbReference type="InterPro" id="IPR050492">
    <property type="entry name" value="Bact_metal-bind_prot9"/>
</dbReference>
<keyword evidence="10" id="KW-0406">Ion transport</keyword>
<evidence type="ECO:0000256" key="5">
    <source>
        <dbReference type="ARBA" id="ARBA00022723"/>
    </source>
</evidence>
<dbReference type="InterPro" id="IPR035520">
    <property type="entry name" value="ZnuA"/>
</dbReference>
<evidence type="ECO:0000256" key="2">
    <source>
        <dbReference type="ARBA" id="ARBA00011028"/>
    </source>
</evidence>
<dbReference type="KEGG" id="vih:AB0763_09385"/>
<dbReference type="Pfam" id="PF01297">
    <property type="entry name" value="ZnuA"/>
    <property type="match status" value="1"/>
</dbReference>